<name>A0ABS3QIW3_9BACT</name>
<comment type="caution">
    <text evidence="2">The sequence shown here is derived from an EMBL/GenBank/DDBJ whole genome shotgun (WGS) entry which is preliminary data.</text>
</comment>
<evidence type="ECO:0000313" key="2">
    <source>
        <dbReference type="EMBL" id="MBO2011179.1"/>
    </source>
</evidence>
<evidence type="ECO:0000259" key="1">
    <source>
        <dbReference type="PROSITE" id="PS01124"/>
    </source>
</evidence>
<dbReference type="Gene3D" id="1.10.10.60">
    <property type="entry name" value="Homeodomain-like"/>
    <property type="match status" value="1"/>
</dbReference>
<dbReference type="InterPro" id="IPR018060">
    <property type="entry name" value="HTH_AraC"/>
</dbReference>
<proteinExistence type="predicted"/>
<evidence type="ECO:0000313" key="3">
    <source>
        <dbReference type="Proteomes" id="UP000664369"/>
    </source>
</evidence>
<sequence>MVEIFQNIRQPYDFVLPCEELAPYVEFFSQSARPSLARTRPQPPAYSSSKMFASWTPTCYINLGPAYVIDLGHKRYTVRAGEDVLLLRNTTIARHKLATDNIFTLKFYPGGLEAVLGINQVPLTDQLLPLTHVLPAALLAQVKQPLSFAERVGLLERFLLAAFRRPFPPDHYVRLVHDAIGEYQAAGLQLSTSAVAERLFLTSKTINRYFHRVVGTSSSQYFALLRARTALTAFVAHPQTFDPSDYGYYDRSHFAKAARQFTGLPLATSGH</sequence>
<dbReference type="SMART" id="SM00342">
    <property type="entry name" value="HTH_ARAC"/>
    <property type="match status" value="1"/>
</dbReference>
<dbReference type="Proteomes" id="UP000664369">
    <property type="component" value="Unassembled WGS sequence"/>
</dbReference>
<gene>
    <name evidence="2" type="ORF">J4E00_19105</name>
</gene>
<dbReference type="EMBL" id="JAGETZ010000010">
    <property type="protein sequence ID" value="MBO2011179.1"/>
    <property type="molecule type" value="Genomic_DNA"/>
</dbReference>
<feature type="domain" description="HTH araC/xylS-type" evidence="1">
    <location>
        <begin position="170"/>
        <end position="264"/>
    </location>
</feature>
<dbReference type="PROSITE" id="PS01124">
    <property type="entry name" value="HTH_ARAC_FAMILY_2"/>
    <property type="match status" value="1"/>
</dbReference>
<organism evidence="2 3">
    <name type="scientific">Hymenobacter negativus</name>
    <dbReference type="NCBI Taxonomy" id="2795026"/>
    <lineage>
        <taxon>Bacteria</taxon>
        <taxon>Pseudomonadati</taxon>
        <taxon>Bacteroidota</taxon>
        <taxon>Cytophagia</taxon>
        <taxon>Cytophagales</taxon>
        <taxon>Hymenobacteraceae</taxon>
        <taxon>Hymenobacter</taxon>
    </lineage>
</organism>
<dbReference type="RefSeq" id="WP_208176875.1">
    <property type="nucleotide sequence ID" value="NZ_JAGETZ010000010.1"/>
</dbReference>
<protein>
    <submittedName>
        <fullName evidence="2">AraC family transcriptional regulator</fullName>
    </submittedName>
</protein>
<keyword evidence="3" id="KW-1185">Reference proteome</keyword>
<reference evidence="2 3" key="1">
    <citation type="submission" date="2021-03" db="EMBL/GenBank/DDBJ databases">
        <authorList>
            <person name="Kim M.K."/>
        </authorList>
    </citation>
    <scope>NUCLEOTIDE SEQUENCE [LARGE SCALE GENOMIC DNA]</scope>
    <source>
        <strain evidence="2 3">BT442</strain>
    </source>
</reference>
<accession>A0ABS3QIW3</accession>